<evidence type="ECO:0000313" key="1">
    <source>
        <dbReference type="EMBL" id="SAK72396.1"/>
    </source>
</evidence>
<dbReference type="STRING" id="1777137.AWB76_04545"/>
<sequence>MTVPRAPFPHNESAADAAKPLFIQWPAYCIAESAADNGVRGTHIQKSKDKGVPIVQRHERTLSAFAAPMRLTYEASRLRKQR</sequence>
<organism evidence="1 2">
    <name type="scientific">Caballeronia temeraria</name>
    <dbReference type="NCBI Taxonomy" id="1777137"/>
    <lineage>
        <taxon>Bacteria</taxon>
        <taxon>Pseudomonadati</taxon>
        <taxon>Pseudomonadota</taxon>
        <taxon>Betaproteobacteria</taxon>
        <taxon>Burkholderiales</taxon>
        <taxon>Burkholderiaceae</taxon>
        <taxon>Caballeronia</taxon>
    </lineage>
</organism>
<name>A0A158BRS2_9BURK</name>
<keyword evidence="2" id="KW-1185">Reference proteome</keyword>
<reference evidence="2" key="1">
    <citation type="submission" date="2016-01" db="EMBL/GenBank/DDBJ databases">
        <authorList>
            <person name="Peeters Charlotte."/>
        </authorList>
    </citation>
    <scope>NUCLEOTIDE SEQUENCE [LARGE SCALE GENOMIC DNA]</scope>
</reference>
<accession>A0A158BRS2</accession>
<evidence type="ECO:0000313" key="2">
    <source>
        <dbReference type="Proteomes" id="UP000054624"/>
    </source>
</evidence>
<protein>
    <submittedName>
        <fullName evidence="1">Uncharacterized protein</fullName>
    </submittedName>
</protein>
<proteinExistence type="predicted"/>
<gene>
    <name evidence="1" type="ORF">AWB76_04545</name>
</gene>
<dbReference type="Proteomes" id="UP000054624">
    <property type="component" value="Unassembled WGS sequence"/>
</dbReference>
<dbReference type="EMBL" id="FCOI02000016">
    <property type="protein sequence ID" value="SAK72396.1"/>
    <property type="molecule type" value="Genomic_DNA"/>
</dbReference>
<dbReference type="AlphaFoldDB" id="A0A158BRS2"/>